<keyword evidence="1" id="KW-0547">Nucleotide-binding</keyword>
<reference evidence="8" key="2">
    <citation type="submission" date="2018-03" db="EMBL/GenBank/DDBJ databases">
        <title>The Triticum urartu genome reveals the dynamic nature of wheat genome evolution.</title>
        <authorList>
            <person name="Ling H."/>
            <person name="Ma B."/>
            <person name="Shi X."/>
            <person name="Liu H."/>
            <person name="Dong L."/>
            <person name="Sun H."/>
            <person name="Cao Y."/>
            <person name="Gao Q."/>
            <person name="Zheng S."/>
            <person name="Li Y."/>
            <person name="Yu Y."/>
            <person name="Du H."/>
            <person name="Qi M."/>
            <person name="Li Y."/>
            <person name="Yu H."/>
            <person name="Cui Y."/>
            <person name="Wang N."/>
            <person name="Chen C."/>
            <person name="Wu H."/>
            <person name="Zhao Y."/>
            <person name="Zhang J."/>
            <person name="Li Y."/>
            <person name="Zhou W."/>
            <person name="Zhang B."/>
            <person name="Hu W."/>
            <person name="Eijk M."/>
            <person name="Tang J."/>
            <person name="Witsenboer H."/>
            <person name="Zhao S."/>
            <person name="Li Z."/>
            <person name="Zhang A."/>
            <person name="Wang D."/>
            <person name="Liang C."/>
        </authorList>
    </citation>
    <scope>NUCLEOTIDE SEQUENCE [LARGE SCALE GENOMIC DNA]</scope>
    <source>
        <strain evidence="8">cv. G1812</strain>
    </source>
</reference>
<feature type="domain" description="DNA2/NAM7 helicase helicase" evidence="6">
    <location>
        <begin position="417"/>
        <end position="504"/>
    </location>
</feature>
<feature type="compositionally biased region" description="Polar residues" evidence="5">
    <location>
        <begin position="1164"/>
        <end position="1173"/>
    </location>
</feature>
<dbReference type="Gramene" id="TuG1812G0100002399.01.T02">
    <property type="protein sequence ID" value="TuG1812G0100002399.01.T02"/>
    <property type="gene ID" value="TuG1812G0100002399.01"/>
</dbReference>
<evidence type="ECO:0000259" key="6">
    <source>
        <dbReference type="Pfam" id="PF13086"/>
    </source>
</evidence>
<gene>
    <name evidence="8" type="primary">LOC125512372</name>
</gene>
<keyword evidence="9" id="KW-1185">Reference proteome</keyword>
<reference evidence="9" key="1">
    <citation type="journal article" date="2013" name="Nature">
        <title>Draft genome of the wheat A-genome progenitor Triticum urartu.</title>
        <authorList>
            <person name="Ling H.Q."/>
            <person name="Zhao S."/>
            <person name="Liu D."/>
            <person name="Wang J."/>
            <person name="Sun H."/>
            <person name="Zhang C."/>
            <person name="Fan H."/>
            <person name="Li D."/>
            <person name="Dong L."/>
            <person name="Tao Y."/>
            <person name="Gao C."/>
            <person name="Wu H."/>
            <person name="Li Y."/>
            <person name="Cui Y."/>
            <person name="Guo X."/>
            <person name="Zheng S."/>
            <person name="Wang B."/>
            <person name="Yu K."/>
            <person name="Liang Q."/>
            <person name="Yang W."/>
            <person name="Lou X."/>
            <person name="Chen J."/>
            <person name="Feng M."/>
            <person name="Jian J."/>
            <person name="Zhang X."/>
            <person name="Luo G."/>
            <person name="Jiang Y."/>
            <person name="Liu J."/>
            <person name="Wang Z."/>
            <person name="Sha Y."/>
            <person name="Zhang B."/>
            <person name="Wu H."/>
            <person name="Tang D."/>
            <person name="Shen Q."/>
            <person name="Xue P."/>
            <person name="Zou S."/>
            <person name="Wang X."/>
            <person name="Liu X."/>
            <person name="Wang F."/>
            <person name="Yang Y."/>
            <person name="An X."/>
            <person name="Dong Z."/>
            <person name="Zhang K."/>
            <person name="Zhang X."/>
            <person name="Luo M.C."/>
            <person name="Dvorak J."/>
            <person name="Tong Y."/>
            <person name="Wang J."/>
            <person name="Yang H."/>
            <person name="Li Z."/>
            <person name="Wang D."/>
            <person name="Zhang A."/>
            <person name="Wang J."/>
        </authorList>
    </citation>
    <scope>NUCLEOTIDE SEQUENCE</scope>
    <source>
        <strain evidence="9">cv. G1812</strain>
    </source>
</reference>
<dbReference type="CDD" id="cd18808">
    <property type="entry name" value="SF1_C_Upf1"/>
    <property type="match status" value="1"/>
</dbReference>
<evidence type="ECO:0000256" key="1">
    <source>
        <dbReference type="ARBA" id="ARBA00022741"/>
    </source>
</evidence>
<dbReference type="InterPro" id="IPR027417">
    <property type="entry name" value="P-loop_NTPase"/>
</dbReference>
<dbReference type="Pfam" id="PF13086">
    <property type="entry name" value="AAA_11"/>
    <property type="match status" value="1"/>
</dbReference>
<organism evidence="8 9">
    <name type="scientific">Triticum urartu</name>
    <name type="common">Red wild einkorn</name>
    <name type="synonym">Crithodium urartu</name>
    <dbReference type="NCBI Taxonomy" id="4572"/>
    <lineage>
        <taxon>Eukaryota</taxon>
        <taxon>Viridiplantae</taxon>
        <taxon>Streptophyta</taxon>
        <taxon>Embryophyta</taxon>
        <taxon>Tracheophyta</taxon>
        <taxon>Spermatophyta</taxon>
        <taxon>Magnoliopsida</taxon>
        <taxon>Liliopsida</taxon>
        <taxon>Poales</taxon>
        <taxon>Poaceae</taxon>
        <taxon>BOP clade</taxon>
        <taxon>Pooideae</taxon>
        <taxon>Triticodae</taxon>
        <taxon>Triticeae</taxon>
        <taxon>Triticinae</taxon>
        <taxon>Triticum</taxon>
    </lineage>
</organism>
<evidence type="ECO:0000256" key="3">
    <source>
        <dbReference type="ARBA" id="ARBA00022806"/>
    </source>
</evidence>
<dbReference type="GO" id="GO:0005524">
    <property type="term" value="F:ATP binding"/>
    <property type="evidence" value="ECO:0007669"/>
    <property type="project" value="UniProtKB-KW"/>
</dbReference>
<dbReference type="Pfam" id="PF13087">
    <property type="entry name" value="AAA_12"/>
    <property type="match status" value="1"/>
</dbReference>
<feature type="region of interest" description="Disordered" evidence="5">
    <location>
        <begin position="1"/>
        <end position="51"/>
    </location>
</feature>
<feature type="compositionally biased region" description="Polar residues" evidence="5">
    <location>
        <begin position="1109"/>
        <end position="1118"/>
    </location>
</feature>
<evidence type="ECO:0000313" key="8">
    <source>
        <dbReference type="EnsemblPlants" id="TuG1812G0100002399.01.T02"/>
    </source>
</evidence>
<keyword evidence="4" id="KW-0067">ATP-binding</keyword>
<dbReference type="Gene3D" id="3.40.50.300">
    <property type="entry name" value="P-loop containing nucleotide triphosphate hydrolases"/>
    <property type="match status" value="2"/>
</dbReference>
<keyword evidence="3" id="KW-0347">Helicase</keyword>
<proteinExistence type="predicted"/>
<dbReference type="FunFam" id="3.40.50.300:FF:000326">
    <property type="entry name" value="P-loop containing nucleoside triphosphate hydrolase"/>
    <property type="match status" value="1"/>
</dbReference>
<dbReference type="SUPFAM" id="SSF52540">
    <property type="entry name" value="P-loop containing nucleoside triphosphate hydrolases"/>
    <property type="match status" value="1"/>
</dbReference>
<dbReference type="EnsemblPlants" id="TuG1812G0100002399.01.T02">
    <property type="protein sequence ID" value="TuG1812G0100002399.01.T02"/>
    <property type="gene ID" value="TuG1812G0100002399.01"/>
</dbReference>
<dbReference type="InterPro" id="IPR047187">
    <property type="entry name" value="SF1_C_Upf1"/>
</dbReference>
<accession>A0A8R7P6K4</accession>
<sequence>MRRPNDAGSGGDPGDRMRNDDPAESSRAFDDGGDDDPQQPTPTRASSGDSLWQWRSQGLSEVVLSWSVDQILNKDLLRDKVSKIPETFNSMEQYMTSFFGPLLEEVRDDMSSSMEDISGAPYAKVLSVNAVKKGKGLYEIKLDRWMGVSGSGTDGYRPKAADVLLISETRPANKSHILKQSKSCVIVWINKVQGNKMTVKASRWMETGADGDERHQMGVNKYEKLYTEELDKSWEILDQEATALKSRNSSINEEIRKELPKGRKPLEKCSDLKELNETGMCGNSSRRWSFYAMHLTNMVTYDRVWVVLRRGLTMDTKVILNMLGKNNNAIRHCNYCSNKSHEEIKDDLCNFKLNVSQLNAIASCISASNCCHRSSVGLVWGPPGTDDATEDLPDHDISLDNPSEINSMCIKTLMDLSKMRFPCEENESSVRDLCLKQAKLIFCTASGSFELFRLQGVMPISILVVDEAAQLKESESLVPLLLPGIEHVLLIGDENQLSSLVKSKIAKDADFGRSLYERLCTMGYTKHLLEVQYRMHPCINKFPNANFYGNRILDGPSVKQKDYTKNYLPGSIYGAYSFIHIENDMEMLDDLGQSSKNMVEVAVAANIIERLAKECWEKRQRTSVGVISPYTAQVIAMQERIGRKFEKHEFLSVTVKSIDGFQGGEEDIILISTVRSNKDGKVGFLSDAGRINVALTRAKHCLWILGNGVTLLASNSVWAELVNDSKKRGCFFDALKDKHLAETMRLAIKRNGRTIDAAGVSSWSLRARGGSTIAGNSLPIRQSQIPGSGGARSINNCYNWQPNGHDLRPNSCHPNRPIFVPSREDIHRTHFQQHRRTFYGGDYNNQSRVIPVDQYWPNRYRPSCDKRGAPEGFRGHVERHPGQHYHSRTDQEPLCSTSQTANGRFTPGSVWRAESHNQTSILGTWQQPSGGHCSRDFQNRTGYPLRPASSQRRFSSYGNADPHLWSMNKEKRLGNHPRRAPCTYRGQAPHQGVGARVRDMPSFHERATRGVRHEHANNNWMKEPHCWGQNSSSEAVSHDLPVAEQRGVKRDWRKAEASDSPHQDNTKIRLAVESADVPHCEAQDGSSGAASQRLAVPEEPEREGCKPESSYSPRQDNTLVRPESLDQPHGKPQDTSAGAAPYELPAPDQPEMKREEFEAEPPVSSRQDNTEASPESLDEPHCQLEDTCSGAATPQVPVPELGRMDIDSCEAEATIIPDINIPLELPAPYQPEMKPDECEAELPVSSRQDNTEASPKSLDEPHCQSEDTCTGAATPQLPVPELGRMDIDSCEADATVIPDINIPLESVEPDN</sequence>
<evidence type="ECO:0008006" key="10">
    <source>
        <dbReference type="Google" id="ProtNLM"/>
    </source>
</evidence>
<reference evidence="8" key="3">
    <citation type="submission" date="2022-06" db="UniProtKB">
        <authorList>
            <consortium name="EnsemblPlants"/>
        </authorList>
    </citation>
    <scope>IDENTIFICATION</scope>
</reference>
<dbReference type="GO" id="GO:0004386">
    <property type="term" value="F:helicase activity"/>
    <property type="evidence" value="ECO:0007669"/>
    <property type="project" value="UniProtKB-KW"/>
</dbReference>
<name>A0A8R7P6K4_TRIUA</name>
<protein>
    <recommendedName>
        <fullName evidence="10">Helicase MAGATAMA 3</fullName>
    </recommendedName>
</protein>
<feature type="compositionally biased region" description="Polar residues" evidence="5">
    <location>
        <begin position="1245"/>
        <end position="1254"/>
    </location>
</feature>
<dbReference type="PANTHER" id="PTHR10887:SF520">
    <property type="entry name" value="P-LOOP CONTAINING NUCLEOSIDE TRIPHOSPHATE HYDROLASE SUPERFAMILY PROTEIN"/>
    <property type="match status" value="1"/>
</dbReference>
<dbReference type="InterPro" id="IPR045055">
    <property type="entry name" value="DNA2/NAM7-like"/>
</dbReference>
<dbReference type="GO" id="GO:0016787">
    <property type="term" value="F:hydrolase activity"/>
    <property type="evidence" value="ECO:0007669"/>
    <property type="project" value="UniProtKB-KW"/>
</dbReference>
<dbReference type="GO" id="GO:0005694">
    <property type="term" value="C:chromosome"/>
    <property type="evidence" value="ECO:0007669"/>
    <property type="project" value="UniProtKB-ARBA"/>
</dbReference>
<feature type="compositionally biased region" description="Basic and acidic residues" evidence="5">
    <location>
        <begin position="1123"/>
        <end position="1132"/>
    </location>
</feature>
<feature type="region of interest" description="Disordered" evidence="5">
    <location>
        <begin position="1225"/>
        <end position="1281"/>
    </location>
</feature>
<dbReference type="Proteomes" id="UP000015106">
    <property type="component" value="Chromosome 1"/>
</dbReference>
<evidence type="ECO:0000259" key="7">
    <source>
        <dbReference type="Pfam" id="PF13087"/>
    </source>
</evidence>
<feature type="domain" description="DNA2/NAM7 helicase-like C-terminal" evidence="7">
    <location>
        <begin position="512"/>
        <end position="707"/>
    </location>
</feature>
<evidence type="ECO:0000256" key="5">
    <source>
        <dbReference type="SAM" id="MobiDB-lite"/>
    </source>
</evidence>
<evidence type="ECO:0000256" key="2">
    <source>
        <dbReference type="ARBA" id="ARBA00022801"/>
    </source>
</evidence>
<evidence type="ECO:0000256" key="4">
    <source>
        <dbReference type="ARBA" id="ARBA00022840"/>
    </source>
</evidence>
<feature type="region of interest" description="Disordered" evidence="5">
    <location>
        <begin position="1022"/>
        <end position="1201"/>
    </location>
</feature>
<feature type="compositionally biased region" description="Basic and acidic residues" evidence="5">
    <location>
        <begin position="1046"/>
        <end position="1067"/>
    </location>
</feature>
<keyword evidence="2" id="KW-0378">Hydrolase</keyword>
<dbReference type="InterPro" id="IPR041679">
    <property type="entry name" value="DNA2/NAM7-like_C"/>
</dbReference>
<dbReference type="PANTHER" id="PTHR10887">
    <property type="entry name" value="DNA2/NAM7 HELICASE FAMILY"/>
    <property type="match status" value="1"/>
</dbReference>
<dbReference type="InterPro" id="IPR041677">
    <property type="entry name" value="DNA2/NAM7_AAA_11"/>
</dbReference>
<evidence type="ECO:0000313" key="9">
    <source>
        <dbReference type="Proteomes" id="UP000015106"/>
    </source>
</evidence>